<gene>
    <name evidence="1" type="ORF">ACFPOG_32365</name>
</gene>
<accession>A0ABW0KII5</accession>
<evidence type="ECO:0000313" key="2">
    <source>
        <dbReference type="Proteomes" id="UP001596044"/>
    </source>
</evidence>
<evidence type="ECO:0000313" key="1">
    <source>
        <dbReference type="EMBL" id="MFC5452907.1"/>
    </source>
</evidence>
<dbReference type="Proteomes" id="UP001596044">
    <property type="component" value="Unassembled WGS sequence"/>
</dbReference>
<comment type="caution">
    <text evidence="1">The sequence shown here is derived from an EMBL/GenBank/DDBJ whole genome shotgun (WGS) entry which is preliminary data.</text>
</comment>
<keyword evidence="1" id="KW-0378">Hydrolase</keyword>
<dbReference type="Gene3D" id="2.60.120.1390">
    <property type="match status" value="1"/>
</dbReference>
<reference evidence="2" key="1">
    <citation type="journal article" date="2019" name="Int. J. Syst. Evol. Microbiol.">
        <title>The Global Catalogue of Microorganisms (GCM) 10K type strain sequencing project: providing services to taxonomists for standard genome sequencing and annotation.</title>
        <authorList>
            <consortium name="The Broad Institute Genomics Platform"/>
            <consortium name="The Broad Institute Genome Sequencing Center for Infectious Disease"/>
            <person name="Wu L."/>
            <person name="Ma J."/>
        </authorList>
    </citation>
    <scope>NUCLEOTIDE SEQUENCE [LARGE SCALE GENOMIC DNA]</scope>
    <source>
        <strain evidence="2">KACC 11904</strain>
    </source>
</reference>
<dbReference type="InterPro" id="IPR021345">
    <property type="entry name" value="DUF2961"/>
</dbReference>
<dbReference type="Pfam" id="PF11175">
    <property type="entry name" value="DUF2961"/>
    <property type="match status" value="1"/>
</dbReference>
<dbReference type="GO" id="GO:0016787">
    <property type="term" value="F:hydrolase activity"/>
    <property type="evidence" value="ECO:0007669"/>
    <property type="project" value="UniProtKB-KW"/>
</dbReference>
<name>A0ABW0KII5_9BACL</name>
<organism evidence="1 2">
    <name type="scientific">Paenibacillus aestuarii</name>
    <dbReference type="NCBI Taxonomy" id="516965"/>
    <lineage>
        <taxon>Bacteria</taxon>
        <taxon>Bacillati</taxon>
        <taxon>Bacillota</taxon>
        <taxon>Bacilli</taxon>
        <taxon>Bacillales</taxon>
        <taxon>Paenibacillaceae</taxon>
        <taxon>Paenibacillus</taxon>
    </lineage>
</organism>
<dbReference type="RefSeq" id="WP_270879168.1">
    <property type="nucleotide sequence ID" value="NZ_JAQFVF010000023.1"/>
</dbReference>
<proteinExistence type="predicted"/>
<protein>
    <submittedName>
        <fullName evidence="1">Glycoside hydrolase family 172 protein</fullName>
    </submittedName>
</protein>
<sequence>MLQNHGLGFGLSSAPLLSNAKTRSISAENPRGEVGAGGKEASNLGVARKGRPCIMLKQGDTVTLAEITGTGVIQHFWITVTDRTDKGYFVLRDLVLRMYWDDEATPSVEVPLGDFFCNGFGARSNVNSLPIAVNPTGGMNCYFPMPFRKSAKITIENQHAADISGFFYQFNYTLVDSIPDEAAYFHAQWRRENITTEAKDFTILDNVKGKGHYVGTYLAWAALERYWWGEGEIKFFMDGDEEWPTICGTGTEDYFGGAWCFYEKKDGKIVETPYSTPFLGYPYYSKQDNTRSDIFGEDSVPMHGLYRWHLMDPIRFENELRVTIQQMGHNSRQLFERTDDVSSVAYWYQAEPHAPFPQLLPVERRWPR</sequence>
<keyword evidence="2" id="KW-1185">Reference proteome</keyword>
<dbReference type="EMBL" id="JBHSMJ010000065">
    <property type="protein sequence ID" value="MFC5452907.1"/>
    <property type="molecule type" value="Genomic_DNA"/>
</dbReference>